<protein>
    <submittedName>
        <fullName evidence="6">Transcriptional regulator</fullName>
    </submittedName>
</protein>
<dbReference type="GO" id="GO:0003677">
    <property type="term" value="F:DNA binding"/>
    <property type="evidence" value="ECO:0007669"/>
    <property type="project" value="UniProtKB-KW"/>
</dbReference>
<evidence type="ECO:0000256" key="2">
    <source>
        <dbReference type="ARBA" id="ARBA00023015"/>
    </source>
</evidence>
<dbReference type="Gene3D" id="1.10.260.40">
    <property type="entry name" value="lambda repressor-like DNA-binding domains"/>
    <property type="match status" value="1"/>
</dbReference>
<evidence type="ECO:0000256" key="4">
    <source>
        <dbReference type="ARBA" id="ARBA00023163"/>
    </source>
</evidence>
<dbReference type="OrthoDB" id="5405994at2"/>
<evidence type="ECO:0000259" key="5">
    <source>
        <dbReference type="Pfam" id="PF13693"/>
    </source>
</evidence>
<dbReference type="InterPro" id="IPR010982">
    <property type="entry name" value="Lambda_DNA-bd_dom_sf"/>
</dbReference>
<keyword evidence="7" id="KW-1185">Reference proteome</keyword>
<dbReference type="AlphaFoldDB" id="A0A419N6X5"/>
<evidence type="ECO:0000313" key="6">
    <source>
        <dbReference type="EMBL" id="RJT43041.1"/>
    </source>
</evidence>
<feature type="domain" description="Ner winged helix-turn-helix DNA-binding" evidence="5">
    <location>
        <begin position="4"/>
        <end position="76"/>
    </location>
</feature>
<reference evidence="6 7" key="1">
    <citation type="submission" date="2018-09" db="EMBL/GenBank/DDBJ databases">
        <authorList>
            <person name="Le Fleche-Mateos A."/>
        </authorList>
    </citation>
    <scope>NUCLEOTIDE SEQUENCE [LARGE SCALE GENOMIC DNA]</scope>
    <source>
        <strain evidence="6 7">DSM 27399</strain>
    </source>
</reference>
<keyword evidence="4" id="KW-0804">Transcription</keyword>
<keyword evidence="2" id="KW-0805">Transcription regulation</keyword>
<keyword evidence="3" id="KW-0238">DNA-binding</keyword>
<evidence type="ECO:0000256" key="1">
    <source>
        <dbReference type="ARBA" id="ARBA00006157"/>
    </source>
</evidence>
<dbReference type="RefSeq" id="WP_120133731.1">
    <property type="nucleotide sequence ID" value="NZ_RAHH01000018.1"/>
</dbReference>
<dbReference type="SUPFAM" id="SSF47413">
    <property type="entry name" value="lambda repressor-like DNA-binding domains"/>
    <property type="match status" value="1"/>
</dbReference>
<sequence>MENDWHPADIIAGLRKKRTTLAAVSRQAGLGSSTLANALARPWAKGEMLIAQALGVPASSIWPSRYFDDKQCLITRSIRAPKIKAETEE</sequence>
<evidence type="ECO:0000313" key="7">
    <source>
        <dbReference type="Proteomes" id="UP000284908"/>
    </source>
</evidence>
<organism evidence="6 7">
    <name type="scientific">Rahnella woolbedingensis</name>
    <dbReference type="NCBI Taxonomy" id="1510574"/>
    <lineage>
        <taxon>Bacteria</taxon>
        <taxon>Pseudomonadati</taxon>
        <taxon>Pseudomonadota</taxon>
        <taxon>Gammaproteobacteria</taxon>
        <taxon>Enterobacterales</taxon>
        <taxon>Yersiniaceae</taxon>
        <taxon>Rahnella</taxon>
    </lineage>
</organism>
<dbReference type="EMBL" id="RAHH01000018">
    <property type="protein sequence ID" value="RJT43041.1"/>
    <property type="molecule type" value="Genomic_DNA"/>
</dbReference>
<dbReference type="InterPro" id="IPR038722">
    <property type="entry name" value="Ner_HTH_dom"/>
</dbReference>
<dbReference type="Proteomes" id="UP000284908">
    <property type="component" value="Unassembled WGS sequence"/>
</dbReference>
<dbReference type="Pfam" id="PF13693">
    <property type="entry name" value="HTH_35"/>
    <property type="match status" value="1"/>
</dbReference>
<gene>
    <name evidence="6" type="ORF">D6C13_16005</name>
</gene>
<accession>A0A419N6X5</accession>
<evidence type="ECO:0000256" key="3">
    <source>
        <dbReference type="ARBA" id="ARBA00023125"/>
    </source>
</evidence>
<comment type="similarity">
    <text evidence="1">Belongs to the ner transcriptional regulatory family.</text>
</comment>
<comment type="caution">
    <text evidence="6">The sequence shown here is derived from an EMBL/GenBank/DDBJ whole genome shotgun (WGS) entry which is preliminary data.</text>
</comment>
<proteinExistence type="inferred from homology"/>
<name>A0A419N6X5_9GAMM</name>